<sequence>MEQDNHFEFSANSSRDGIWSYDILKQEFNLSKEWKKRLGFAQEEKLGYFDYLGLIPDENRFDHHNAMHDVLEKHTGELEYVHFTIQYPLTTKSGEELLIEDIGDIFFNDDKTPIRIAGFHRDITNKKSS</sequence>
<dbReference type="AlphaFoldDB" id="A0A7S7RQJ9"/>
<accession>A0A7S7RQJ9</accession>
<name>A0A7S7RQJ9_9BACT</name>
<dbReference type="RefSeq" id="WP_194366805.1">
    <property type="nucleotide sequence ID" value="NZ_CP054493.1"/>
</dbReference>
<dbReference type="Proteomes" id="UP000593836">
    <property type="component" value="Chromosome"/>
</dbReference>
<proteinExistence type="predicted"/>
<dbReference type="EMBL" id="CP054493">
    <property type="protein sequence ID" value="QOY54761.1"/>
    <property type="molecule type" value="Genomic_DNA"/>
</dbReference>
<evidence type="ECO:0000313" key="2">
    <source>
        <dbReference type="Proteomes" id="UP000593836"/>
    </source>
</evidence>
<evidence type="ECO:0000313" key="1">
    <source>
        <dbReference type="EMBL" id="QOY54761.1"/>
    </source>
</evidence>
<gene>
    <name evidence="1" type="ORF">HUE87_00485</name>
</gene>
<dbReference type="Gene3D" id="3.30.450.20">
    <property type="entry name" value="PAS domain"/>
    <property type="match status" value="1"/>
</dbReference>
<dbReference type="NCBIfam" id="TIGR00229">
    <property type="entry name" value="sensory_box"/>
    <property type="match status" value="1"/>
</dbReference>
<dbReference type="KEGG" id="smas:HUE87_00485"/>
<dbReference type="SUPFAM" id="SSF55785">
    <property type="entry name" value="PYP-like sensor domain (PAS domain)"/>
    <property type="match status" value="1"/>
</dbReference>
<protein>
    <submittedName>
        <fullName evidence="1">PAS domain S-box protein</fullName>
    </submittedName>
</protein>
<dbReference type="InterPro" id="IPR000014">
    <property type="entry name" value="PAS"/>
</dbReference>
<reference evidence="1 2" key="1">
    <citation type="submission" date="2020-05" db="EMBL/GenBank/DDBJ databases">
        <title>Sulfurimonas marisnigri, sp. nov., and Sulfurimonas baltica, sp. nov., manganese oxide reducing chemolithoautotrophs of the class Epsilonproteobacteria isolated from the pelagic redoxclines of the Black and Baltic Seas and emended description of the genus Sulfurimonas.</title>
        <authorList>
            <person name="Henkel J.V."/>
            <person name="Laudan C."/>
            <person name="Werner J."/>
            <person name="Neu T."/>
            <person name="Plewe S."/>
            <person name="Sproer C."/>
            <person name="Bunk B."/>
            <person name="Schulz-Vogt H.N."/>
        </authorList>
    </citation>
    <scope>NUCLEOTIDE SEQUENCE [LARGE SCALE GENOMIC DNA]</scope>
    <source>
        <strain evidence="1 2">SoZ1</strain>
    </source>
</reference>
<organism evidence="1 2">
    <name type="scientific">Candidatus Sulfurimonas marisnigri</name>
    <dbReference type="NCBI Taxonomy" id="2740405"/>
    <lineage>
        <taxon>Bacteria</taxon>
        <taxon>Pseudomonadati</taxon>
        <taxon>Campylobacterota</taxon>
        <taxon>Epsilonproteobacteria</taxon>
        <taxon>Campylobacterales</taxon>
        <taxon>Sulfurimonadaceae</taxon>
        <taxon>Sulfurimonas</taxon>
    </lineage>
</organism>
<dbReference type="InterPro" id="IPR035965">
    <property type="entry name" value="PAS-like_dom_sf"/>
</dbReference>
<keyword evidence="2" id="KW-1185">Reference proteome</keyword>